<protein>
    <recommendedName>
        <fullName evidence="3">Minor tail protein</fullName>
    </recommendedName>
</protein>
<organism evidence="1 2">
    <name type="scientific">Oerskovia paurometabola</name>
    <dbReference type="NCBI Taxonomy" id="162170"/>
    <lineage>
        <taxon>Bacteria</taxon>
        <taxon>Bacillati</taxon>
        <taxon>Actinomycetota</taxon>
        <taxon>Actinomycetes</taxon>
        <taxon>Micrococcales</taxon>
        <taxon>Cellulomonadaceae</taxon>
        <taxon>Oerskovia</taxon>
    </lineage>
</organism>
<proteinExistence type="predicted"/>
<evidence type="ECO:0000313" key="1">
    <source>
        <dbReference type="EMBL" id="MFC6424653.1"/>
    </source>
</evidence>
<comment type="caution">
    <text evidence="1">The sequence shown here is derived from an EMBL/GenBank/DDBJ whole genome shotgun (WGS) entry which is preliminary data.</text>
</comment>
<evidence type="ECO:0000313" key="2">
    <source>
        <dbReference type="Proteomes" id="UP001596305"/>
    </source>
</evidence>
<accession>A0ABW1X7P2</accession>
<evidence type="ECO:0008006" key="3">
    <source>
        <dbReference type="Google" id="ProtNLM"/>
    </source>
</evidence>
<name>A0ABW1X7P2_9CELL</name>
<gene>
    <name evidence="1" type="ORF">ACFP71_07445</name>
</gene>
<dbReference type="EMBL" id="JBHSTM010000004">
    <property type="protein sequence ID" value="MFC6424653.1"/>
    <property type="molecule type" value="Genomic_DNA"/>
</dbReference>
<reference evidence="2" key="1">
    <citation type="journal article" date="2019" name="Int. J. Syst. Evol. Microbiol.">
        <title>The Global Catalogue of Microorganisms (GCM) 10K type strain sequencing project: providing services to taxonomists for standard genome sequencing and annotation.</title>
        <authorList>
            <consortium name="The Broad Institute Genomics Platform"/>
            <consortium name="The Broad Institute Genome Sequencing Center for Infectious Disease"/>
            <person name="Wu L."/>
            <person name="Ma J."/>
        </authorList>
    </citation>
    <scope>NUCLEOTIDE SEQUENCE [LARGE SCALE GENOMIC DNA]</scope>
    <source>
        <strain evidence="2">CCUG 47105</strain>
    </source>
</reference>
<sequence length="221" mass="22978">MATSVRKHVVPAPLETPRRQTINDLAASINDIIPVANVTARAQLLAELGWSPSPGRPLIVSRADAYAAVRVEMTTDGVNWGPVVGVAHSSTQYVVSADKSPNSAAIPGSGFSTVTVGDRLPYPTRLSVTIAATVGYDSAALDAGLHVVRDGSVSAIEPSQMIVQPVRVDAGAWAAVTHIAHIDIPPMQVWAGYLIADIAGGSGAGAYFRLGIQLTRTPILA</sequence>
<dbReference type="Proteomes" id="UP001596305">
    <property type="component" value="Unassembled WGS sequence"/>
</dbReference>
<keyword evidence="2" id="KW-1185">Reference proteome</keyword>
<dbReference type="RefSeq" id="WP_204809370.1">
    <property type="nucleotide sequence ID" value="NZ_BAAAIY010000003.1"/>
</dbReference>